<dbReference type="InterPro" id="IPR006091">
    <property type="entry name" value="Acyl-CoA_Oxase/DH_mid-dom"/>
</dbReference>
<evidence type="ECO:0000256" key="4">
    <source>
        <dbReference type="RuleBase" id="RU362125"/>
    </source>
</evidence>
<dbReference type="PANTHER" id="PTHR42707:SF2">
    <property type="entry name" value="ACD11 DEHYDROGENASE"/>
    <property type="match status" value="1"/>
</dbReference>
<keyword evidence="2 4" id="KW-0285">Flavoprotein</keyword>
<dbReference type="InterPro" id="IPR009075">
    <property type="entry name" value="AcylCo_DH/oxidase_C"/>
</dbReference>
<dbReference type="SUPFAM" id="SSF56645">
    <property type="entry name" value="Acyl-CoA dehydrogenase NM domain-like"/>
    <property type="match status" value="1"/>
</dbReference>
<evidence type="ECO:0000313" key="7">
    <source>
        <dbReference type="EMBL" id="KAJ4265565.1"/>
    </source>
</evidence>
<dbReference type="Gene3D" id="1.20.140.10">
    <property type="entry name" value="Butyryl-CoA Dehydrogenase, subunit A, domain 3"/>
    <property type="match status" value="1"/>
</dbReference>
<evidence type="ECO:0000259" key="6">
    <source>
        <dbReference type="Pfam" id="PF02770"/>
    </source>
</evidence>
<keyword evidence="4" id="KW-0560">Oxidoreductase</keyword>
<dbReference type="Pfam" id="PF02770">
    <property type="entry name" value="Acyl-CoA_dh_M"/>
    <property type="match status" value="1"/>
</dbReference>
<dbReference type="Pfam" id="PF00441">
    <property type="entry name" value="Acyl-CoA_dh_1"/>
    <property type="match status" value="1"/>
</dbReference>
<dbReference type="Gene3D" id="2.40.110.20">
    <property type="match status" value="1"/>
</dbReference>
<sequence>MEASGADKGFFQKPPVLNNQFHDDVAFQRCFKLFLPQHVIRQVQAEIAALGEDVLSDQIFAWITDAELNKPFLKGSGRDVFGQWRGDLVTGEGWRGLQRFGQSRGFVAAGYDTPHGSFARSYQFLRLQLWAGSCANVGCPSAMQDGAARLLQTHLNSPGLLAQLTDEQRKVFENSFNHLTSRDPSYAWTSGQWMTERTGGSDVSLTETTAVQKPTTEVQLASKAESIPLGPWSISGFKWFSSATDSRMTVLLARTSKGGLSTFLAPMYKHDPNATTTIGLPNENGEKLNGVRIQRLKNKSGTQSLPTAELVLEDMRAWLIGQEGRGIQEIAAVLTLTRVHSSVAAVGYLGRGLAIARAYARVREVGAGKGARMKLTESSLHMRTLSRISCEYRGLMLLTIFTSYVLGVSEHDASSNAALSPALGALTPSTQHAAPLVRVLTQLTKAYVCGASVKSLFSCMESLGGVGYLANEEQEYLNIARLHRDCAVLPIWEGTTDVLSTDLLRALKHSKGGEDSLNSLEDFIKRGVKFQGKISRPEGWSPLETWKTLREHIEHESLGDLVGDAREILWAVADLLVSVLLFIDASSDGDEVSLDILYRFLEGKNVMTKRAKASTKEQLARDICVVYGSAPSEILPKL</sequence>
<keyword evidence="8" id="KW-1185">Reference proteome</keyword>
<feature type="domain" description="Acyl-CoA oxidase/dehydrogenase middle" evidence="6">
    <location>
        <begin position="192"/>
        <end position="315"/>
    </location>
</feature>
<evidence type="ECO:0000256" key="2">
    <source>
        <dbReference type="ARBA" id="ARBA00022630"/>
    </source>
</evidence>
<dbReference type="GO" id="GO:0003995">
    <property type="term" value="F:acyl-CoA dehydrogenase activity"/>
    <property type="evidence" value="ECO:0007669"/>
    <property type="project" value="TreeGrafter"/>
</dbReference>
<comment type="caution">
    <text evidence="7">The sequence shown here is derived from an EMBL/GenBank/DDBJ whole genome shotgun (WGS) entry which is preliminary data.</text>
</comment>
<evidence type="ECO:0008006" key="9">
    <source>
        <dbReference type="Google" id="ProtNLM"/>
    </source>
</evidence>
<dbReference type="InterPro" id="IPR052904">
    <property type="entry name" value="Acyl-CoA_dehydrogenase-like"/>
</dbReference>
<evidence type="ECO:0000256" key="3">
    <source>
        <dbReference type="ARBA" id="ARBA00022827"/>
    </source>
</evidence>
<dbReference type="EMBL" id="JAOQAZ010000006">
    <property type="protein sequence ID" value="KAJ4265565.1"/>
    <property type="molecule type" value="Genomic_DNA"/>
</dbReference>
<evidence type="ECO:0000313" key="8">
    <source>
        <dbReference type="Proteomes" id="UP001152049"/>
    </source>
</evidence>
<dbReference type="Proteomes" id="UP001152049">
    <property type="component" value="Unassembled WGS sequence"/>
</dbReference>
<evidence type="ECO:0000256" key="1">
    <source>
        <dbReference type="ARBA" id="ARBA00009347"/>
    </source>
</evidence>
<dbReference type="SUPFAM" id="SSF47203">
    <property type="entry name" value="Acyl-CoA dehydrogenase C-terminal domain-like"/>
    <property type="match status" value="1"/>
</dbReference>
<feature type="domain" description="Acyl-CoA dehydrogenase/oxidase C-terminal" evidence="5">
    <location>
        <begin position="324"/>
        <end position="507"/>
    </location>
</feature>
<reference evidence="7" key="1">
    <citation type="submission" date="2022-09" db="EMBL/GenBank/DDBJ databases">
        <title>Fusarium specimens isolated from Avocado Roots.</title>
        <authorList>
            <person name="Stajich J."/>
            <person name="Roper C."/>
            <person name="Heimlech-Rivalta G."/>
        </authorList>
    </citation>
    <scope>NUCLEOTIDE SEQUENCE</scope>
    <source>
        <strain evidence="7">CF00136</strain>
    </source>
</reference>
<name>A0A9W8VJE9_9HYPO</name>
<proteinExistence type="inferred from homology"/>
<organism evidence="7 8">
    <name type="scientific">Fusarium torreyae</name>
    <dbReference type="NCBI Taxonomy" id="1237075"/>
    <lineage>
        <taxon>Eukaryota</taxon>
        <taxon>Fungi</taxon>
        <taxon>Dikarya</taxon>
        <taxon>Ascomycota</taxon>
        <taxon>Pezizomycotina</taxon>
        <taxon>Sordariomycetes</taxon>
        <taxon>Hypocreomycetidae</taxon>
        <taxon>Hypocreales</taxon>
        <taxon>Nectriaceae</taxon>
        <taxon>Fusarium</taxon>
    </lineage>
</organism>
<comment type="similarity">
    <text evidence="1 4">Belongs to the acyl-CoA dehydrogenase family.</text>
</comment>
<evidence type="ECO:0000259" key="5">
    <source>
        <dbReference type="Pfam" id="PF00441"/>
    </source>
</evidence>
<comment type="cofactor">
    <cofactor evidence="4">
        <name>FAD</name>
        <dbReference type="ChEBI" id="CHEBI:57692"/>
    </cofactor>
</comment>
<dbReference type="InterPro" id="IPR009100">
    <property type="entry name" value="AcylCoA_DH/oxidase_NM_dom_sf"/>
</dbReference>
<gene>
    <name evidence="7" type="ORF">NW762_004856</name>
</gene>
<accession>A0A9W8VJE9</accession>
<dbReference type="PANTHER" id="PTHR42707">
    <property type="entry name" value="ACYL-COA DEHYDROGENASE"/>
    <property type="match status" value="1"/>
</dbReference>
<keyword evidence="3 4" id="KW-0274">FAD</keyword>
<dbReference type="OrthoDB" id="10251155at2759"/>
<dbReference type="AlphaFoldDB" id="A0A9W8VJE9"/>
<protein>
    <recommendedName>
        <fullName evidence="9">Acyl-CoA dehydrogenase</fullName>
    </recommendedName>
</protein>
<dbReference type="InterPro" id="IPR036250">
    <property type="entry name" value="AcylCo_DH-like_C"/>
</dbReference>